<dbReference type="Proteomes" id="UP001604336">
    <property type="component" value="Unassembled WGS sequence"/>
</dbReference>
<keyword evidence="2" id="KW-1185">Reference proteome</keyword>
<gene>
    <name evidence="1" type="ORF">Adt_14376</name>
</gene>
<proteinExistence type="predicted"/>
<protein>
    <submittedName>
        <fullName evidence="1">Uncharacterized protein</fullName>
    </submittedName>
</protein>
<dbReference type="AlphaFoldDB" id="A0ABD1TZG7"/>
<organism evidence="1 2">
    <name type="scientific">Abeliophyllum distichum</name>
    <dbReference type="NCBI Taxonomy" id="126358"/>
    <lineage>
        <taxon>Eukaryota</taxon>
        <taxon>Viridiplantae</taxon>
        <taxon>Streptophyta</taxon>
        <taxon>Embryophyta</taxon>
        <taxon>Tracheophyta</taxon>
        <taxon>Spermatophyta</taxon>
        <taxon>Magnoliopsida</taxon>
        <taxon>eudicotyledons</taxon>
        <taxon>Gunneridae</taxon>
        <taxon>Pentapetalae</taxon>
        <taxon>asterids</taxon>
        <taxon>lamiids</taxon>
        <taxon>Lamiales</taxon>
        <taxon>Oleaceae</taxon>
        <taxon>Forsythieae</taxon>
        <taxon>Abeliophyllum</taxon>
    </lineage>
</organism>
<evidence type="ECO:0000313" key="1">
    <source>
        <dbReference type="EMBL" id="KAL2518129.1"/>
    </source>
</evidence>
<sequence>MIQIPRINSAKADALSILASSKGSELFKLVPIKHLTKLSIDVVTEVKWIEETLTWIEPILTFLKDQTIPSNRKEARKVRRRTTHFCCLTTSSANEATPCPSLGTWAARR</sequence>
<dbReference type="EMBL" id="JBFOLK010000004">
    <property type="protein sequence ID" value="KAL2518129.1"/>
    <property type="molecule type" value="Genomic_DNA"/>
</dbReference>
<name>A0ABD1TZG7_9LAMI</name>
<accession>A0ABD1TZG7</accession>
<comment type="caution">
    <text evidence="1">The sequence shown here is derived from an EMBL/GenBank/DDBJ whole genome shotgun (WGS) entry which is preliminary data.</text>
</comment>
<evidence type="ECO:0000313" key="2">
    <source>
        <dbReference type="Proteomes" id="UP001604336"/>
    </source>
</evidence>
<reference evidence="2" key="1">
    <citation type="submission" date="2024-07" db="EMBL/GenBank/DDBJ databases">
        <title>Two chromosome-level genome assemblies of Korean endemic species Abeliophyllum distichum and Forsythia ovata (Oleaceae).</title>
        <authorList>
            <person name="Jang H."/>
        </authorList>
    </citation>
    <scope>NUCLEOTIDE SEQUENCE [LARGE SCALE GENOMIC DNA]</scope>
</reference>